<dbReference type="InterPro" id="IPR039556">
    <property type="entry name" value="ICL/PEPM"/>
</dbReference>
<dbReference type="RefSeq" id="WP_029972559.1">
    <property type="nucleotide sequence ID" value="NZ_CP015614.1"/>
</dbReference>
<dbReference type="InterPro" id="IPR018523">
    <property type="entry name" value="Isocitrate_lyase_ph_CS"/>
</dbReference>
<evidence type="ECO:0000313" key="8">
    <source>
        <dbReference type="Proteomes" id="UP000077603"/>
    </source>
</evidence>
<dbReference type="AlphaFoldDB" id="A0A172Y3Z0"/>
<dbReference type="CDD" id="cd00377">
    <property type="entry name" value="ICL_PEPM"/>
    <property type="match status" value="1"/>
</dbReference>
<gene>
    <name evidence="7" type="ORF">DA69_03030</name>
</gene>
<proteinExistence type="inferred from homology"/>
<comment type="function">
    <text evidence="5">Involved in the catabolism of short chain fatty acids (SCFA) via the 2-methylcitrate cycle I (propionate degradation route). Catalyzes the thermodynamically favored C-C bond cleavage of (2R,3S)-2-methylisocitrate to yield pyruvate and succinate via an alpha-carboxy-carbanion intermediate.</text>
</comment>
<evidence type="ECO:0000256" key="2">
    <source>
        <dbReference type="ARBA" id="ARBA00009282"/>
    </source>
</evidence>
<evidence type="ECO:0000256" key="6">
    <source>
        <dbReference type="ARBA" id="ARBA00073849"/>
    </source>
</evidence>
<dbReference type="eggNOG" id="COG2513">
    <property type="taxonomic scope" value="Bacteria"/>
</dbReference>
<dbReference type="InterPro" id="IPR040442">
    <property type="entry name" value="Pyrv_kinase-like_dom_sf"/>
</dbReference>
<evidence type="ECO:0000256" key="1">
    <source>
        <dbReference type="ARBA" id="ARBA00001050"/>
    </source>
</evidence>
<evidence type="ECO:0000313" key="7">
    <source>
        <dbReference type="EMBL" id="ANF53815.1"/>
    </source>
</evidence>
<organism evidence="7 8">
    <name type="scientific">Brevundimonas naejangsanensis</name>
    <dbReference type="NCBI Taxonomy" id="588932"/>
    <lineage>
        <taxon>Bacteria</taxon>
        <taxon>Pseudomonadati</taxon>
        <taxon>Pseudomonadota</taxon>
        <taxon>Alphaproteobacteria</taxon>
        <taxon>Caulobacterales</taxon>
        <taxon>Caulobacteraceae</taxon>
        <taxon>Brevundimonas</taxon>
    </lineage>
</organism>
<sequence length="295" mass="31735">MSERLNLRRRLKQSPALLAPGCYDALSGLLIQQAGFEAAYLSGASVAYTQLGRPDIGLVSLDHVVDVAARITERIDIPLIVDADTGFGNALNMGRTVRLFERAGARAIQIEDQTFPKRCGHLRGKGVISAQEMAGKVRAAVDARHDDDTLIIARTDAIAVEGFEAAMDRAELFLEAGADVLFVEAPRDLEQMRAVAERFAARVPLLANMVEGGDTPLSSADSLSELGYRLVIAPGAIVRAVIPAVEAFLSVLKRDGGTAAHRAHMTDLMGVNARIGLDEMMALGQRYEAQEEEKA</sequence>
<evidence type="ECO:0000256" key="3">
    <source>
        <dbReference type="ARBA" id="ARBA00012260"/>
    </source>
</evidence>
<evidence type="ECO:0000256" key="5">
    <source>
        <dbReference type="ARBA" id="ARBA00057039"/>
    </source>
</evidence>
<accession>A0A172Y3Z0</accession>
<dbReference type="Proteomes" id="UP000077603">
    <property type="component" value="Chromosome"/>
</dbReference>
<dbReference type="PROSITE" id="PS00161">
    <property type="entry name" value="ISOCITRATE_LYASE"/>
    <property type="match status" value="1"/>
</dbReference>
<protein>
    <recommendedName>
        <fullName evidence="6">2-methylisocitrate lyase</fullName>
        <ecNumber evidence="3">4.1.3.30</ecNumber>
    </recommendedName>
</protein>
<keyword evidence="8" id="KW-1185">Reference proteome</keyword>
<dbReference type="GO" id="GO:0046421">
    <property type="term" value="F:methylisocitrate lyase activity"/>
    <property type="evidence" value="ECO:0007669"/>
    <property type="project" value="UniProtKB-EC"/>
</dbReference>
<comment type="similarity">
    <text evidence="2">Belongs to the isocitrate lyase/PEP mutase superfamily. Methylisocitrate lyase family.</text>
</comment>
<name>A0A172Y3Z0_9CAUL</name>
<dbReference type="STRING" id="588932.DA69_03030"/>
<dbReference type="SUPFAM" id="SSF51621">
    <property type="entry name" value="Phosphoenolpyruvate/pyruvate domain"/>
    <property type="match status" value="1"/>
</dbReference>
<dbReference type="FunFam" id="3.20.20.60:FF:000009">
    <property type="entry name" value="2-methylisocitrate lyase"/>
    <property type="match status" value="1"/>
</dbReference>
<dbReference type="Gene3D" id="3.20.20.60">
    <property type="entry name" value="Phosphoenolpyruvate-binding domains"/>
    <property type="match status" value="1"/>
</dbReference>
<comment type="subunit">
    <text evidence="4">Homotetramer; dimer of dimers.</text>
</comment>
<dbReference type="PANTHER" id="PTHR42905:SF5">
    <property type="entry name" value="CARBOXYVINYL-CARBOXYPHOSPHONATE PHOSPHORYLMUTASE, CHLOROPLASTIC"/>
    <property type="match status" value="1"/>
</dbReference>
<dbReference type="KEGG" id="bne:DA69_03030"/>
<reference evidence="7 8" key="1">
    <citation type="journal article" date="2014" name="Genome Announc.">
        <title>Genome Sequence of a Promising Hydrogen-Producing Facultative Anaerobic Bacterium, Brevundimonas naejangsanensis Strain B1.</title>
        <authorList>
            <person name="Su H."/>
            <person name="Zhang T."/>
            <person name="Bao M."/>
            <person name="Jiang Y."/>
            <person name="Wang Y."/>
            <person name="Tan T."/>
        </authorList>
    </citation>
    <scope>NUCLEOTIDE SEQUENCE [LARGE SCALE GENOMIC DNA]</scope>
    <source>
        <strain evidence="7 8">B1</strain>
    </source>
</reference>
<dbReference type="Pfam" id="PF13714">
    <property type="entry name" value="PEP_mutase"/>
    <property type="match status" value="1"/>
</dbReference>
<dbReference type="InterPro" id="IPR015813">
    <property type="entry name" value="Pyrv/PenolPyrv_kinase-like_dom"/>
</dbReference>
<dbReference type="PANTHER" id="PTHR42905">
    <property type="entry name" value="PHOSPHOENOLPYRUVATE CARBOXYLASE"/>
    <property type="match status" value="1"/>
</dbReference>
<dbReference type="EC" id="4.1.3.30" evidence="3"/>
<dbReference type="EMBL" id="CP015614">
    <property type="protein sequence ID" value="ANF53815.1"/>
    <property type="molecule type" value="Genomic_DNA"/>
</dbReference>
<evidence type="ECO:0000256" key="4">
    <source>
        <dbReference type="ARBA" id="ARBA00044762"/>
    </source>
</evidence>
<comment type="catalytic activity">
    <reaction evidence="1">
        <text>(2S,3R)-3-hydroxybutane-1,2,3-tricarboxylate = pyruvate + succinate</text>
        <dbReference type="Rhea" id="RHEA:16809"/>
        <dbReference type="ChEBI" id="CHEBI:15361"/>
        <dbReference type="ChEBI" id="CHEBI:30031"/>
        <dbReference type="ChEBI" id="CHEBI:57429"/>
        <dbReference type="EC" id="4.1.3.30"/>
    </reaction>
</comment>